<dbReference type="AlphaFoldDB" id="A0A517YAT1"/>
<dbReference type="EMBL" id="CP036274">
    <property type="protein sequence ID" value="QDU27301.1"/>
    <property type="molecule type" value="Genomic_DNA"/>
</dbReference>
<protein>
    <recommendedName>
        <fullName evidence="3">Lipoprotein</fullName>
    </recommendedName>
</protein>
<evidence type="ECO:0000313" key="1">
    <source>
        <dbReference type="EMBL" id="QDU27301.1"/>
    </source>
</evidence>
<evidence type="ECO:0008006" key="3">
    <source>
        <dbReference type="Google" id="ProtNLM"/>
    </source>
</evidence>
<reference evidence="1 2" key="1">
    <citation type="submission" date="2019-02" db="EMBL/GenBank/DDBJ databases">
        <title>Deep-cultivation of Planctomycetes and their phenomic and genomic characterization uncovers novel biology.</title>
        <authorList>
            <person name="Wiegand S."/>
            <person name="Jogler M."/>
            <person name="Boedeker C."/>
            <person name="Pinto D."/>
            <person name="Vollmers J."/>
            <person name="Rivas-Marin E."/>
            <person name="Kohn T."/>
            <person name="Peeters S.H."/>
            <person name="Heuer A."/>
            <person name="Rast P."/>
            <person name="Oberbeckmann S."/>
            <person name="Bunk B."/>
            <person name="Jeske O."/>
            <person name="Meyerdierks A."/>
            <person name="Storesund J.E."/>
            <person name="Kallscheuer N."/>
            <person name="Luecker S."/>
            <person name="Lage O.M."/>
            <person name="Pohl T."/>
            <person name="Merkel B.J."/>
            <person name="Hornburger P."/>
            <person name="Mueller R.-W."/>
            <person name="Bruemmer F."/>
            <person name="Labrenz M."/>
            <person name="Spormann A.M."/>
            <person name="Op den Camp H."/>
            <person name="Overmann J."/>
            <person name="Amann R."/>
            <person name="Jetten M.S.M."/>
            <person name="Mascher T."/>
            <person name="Medema M.H."/>
            <person name="Devos D.P."/>
            <person name="Kaster A.-K."/>
            <person name="Ovreas L."/>
            <person name="Rohde M."/>
            <person name="Galperin M.Y."/>
            <person name="Jogler C."/>
        </authorList>
    </citation>
    <scope>NUCLEOTIDE SEQUENCE [LARGE SCALE GENOMIC DNA]</scope>
    <source>
        <strain evidence="1 2">ETA_A8</strain>
    </source>
</reference>
<dbReference type="RefSeq" id="WP_145088151.1">
    <property type="nucleotide sequence ID" value="NZ_CP036274.1"/>
</dbReference>
<dbReference type="KEGG" id="aagg:ETAA8_23880"/>
<dbReference type="Proteomes" id="UP000315017">
    <property type="component" value="Chromosome"/>
</dbReference>
<proteinExistence type="predicted"/>
<gene>
    <name evidence="1" type="ORF">ETAA8_23880</name>
</gene>
<sequence>MSGRCLRLTAISFGLAMCLVTGSGCQWYEKLKGPGFSHWNDSFGGGMRGKDPDAKPSGLFTDRRSEEIEKNLGGNF</sequence>
<dbReference type="PROSITE" id="PS51257">
    <property type="entry name" value="PROKAR_LIPOPROTEIN"/>
    <property type="match status" value="1"/>
</dbReference>
<organism evidence="1 2">
    <name type="scientific">Anatilimnocola aggregata</name>
    <dbReference type="NCBI Taxonomy" id="2528021"/>
    <lineage>
        <taxon>Bacteria</taxon>
        <taxon>Pseudomonadati</taxon>
        <taxon>Planctomycetota</taxon>
        <taxon>Planctomycetia</taxon>
        <taxon>Pirellulales</taxon>
        <taxon>Pirellulaceae</taxon>
        <taxon>Anatilimnocola</taxon>
    </lineage>
</organism>
<name>A0A517YAT1_9BACT</name>
<evidence type="ECO:0000313" key="2">
    <source>
        <dbReference type="Proteomes" id="UP000315017"/>
    </source>
</evidence>
<accession>A0A517YAT1</accession>
<keyword evidence="2" id="KW-1185">Reference proteome</keyword>
<dbReference type="OrthoDB" id="9948206at2"/>